<evidence type="ECO:0000256" key="4">
    <source>
        <dbReference type="SAM" id="Phobius"/>
    </source>
</evidence>
<reference evidence="6 7" key="1">
    <citation type="submission" date="2021-01" db="EMBL/GenBank/DDBJ databases">
        <authorList>
            <person name="Ruan W."/>
            <person name="Khan S.A."/>
            <person name="Jeon C.O."/>
        </authorList>
    </citation>
    <scope>NUCLEOTIDE SEQUENCE [LARGE SCALE GENOMIC DNA]</scope>
    <source>
        <strain evidence="6 7">R798</strain>
    </source>
</reference>
<dbReference type="CDD" id="cd11386">
    <property type="entry name" value="MCP_signal"/>
    <property type="match status" value="1"/>
</dbReference>
<sequence>MKIGTKLSLGFGALVLLMLILAAMSLFRLSAISTAVSNQEVVQQQKLDPLFATREALAQTGLAARNAFIFADPQQAAAELAILDQQKAIYLAKIEELRPRLAGNAQFDKVRQGLLVMARELERPRAFRAAGQMTEYGEFLVNDCSPLRRQIVTDIDALLKSLQAEVTIANNTAHGVFDQSLMMVSGLTLLTLLACVAIAIMITRGLLRQLGGEPAYAAELAGRIANGELSVSVATRAGDQASLVYAISTMRDNLAGIVGRVRKGTDAIATASEEIASGNQDLSARTEHQASALAEVATLMDQLTATVRQNADNAHAANTLAQSASEVSAEGGKVVERVVETMGSINASSRKIVDIIAVIDGIAFQTNILALNAAVEAARAGEQGRGFAVVAAEVRNLAQRSAAAAKEIKGLIDDSVDQVELGSRLVEEAGSTMNKVVDSVGKVTGIMAEISSASREQSAGIEQVSGAIGEMDAMTQQNSALVEQAAAAAQEMRGQAAALAATVGLFKLASGATDGMPRRAAPLAIRAN</sequence>
<evidence type="ECO:0000259" key="5">
    <source>
        <dbReference type="PROSITE" id="PS50111"/>
    </source>
</evidence>
<dbReference type="SUPFAM" id="SSF58104">
    <property type="entry name" value="Methyl-accepting chemotaxis protein (MCP) signaling domain"/>
    <property type="match status" value="1"/>
</dbReference>
<keyword evidence="7" id="KW-1185">Reference proteome</keyword>
<dbReference type="InterPro" id="IPR004090">
    <property type="entry name" value="Chemotax_Me-accpt_rcpt"/>
</dbReference>
<dbReference type="Gene3D" id="1.10.287.950">
    <property type="entry name" value="Methyl-accepting chemotaxis protein"/>
    <property type="match status" value="1"/>
</dbReference>
<feature type="transmembrane region" description="Helical" evidence="4">
    <location>
        <begin position="181"/>
        <end position="202"/>
    </location>
</feature>
<accession>A0ABS7SS79</accession>
<evidence type="ECO:0000313" key="7">
    <source>
        <dbReference type="Proteomes" id="UP000809349"/>
    </source>
</evidence>
<dbReference type="PROSITE" id="PS50111">
    <property type="entry name" value="CHEMOTAXIS_TRANSDUC_2"/>
    <property type="match status" value="1"/>
</dbReference>
<feature type="domain" description="Methyl-accepting transducer" evidence="5">
    <location>
        <begin position="264"/>
        <end position="493"/>
    </location>
</feature>
<keyword evidence="3" id="KW-0807">Transducer</keyword>
<name>A0ABS7SS79_9BURK</name>
<dbReference type="InterPro" id="IPR051310">
    <property type="entry name" value="MCP_chemotaxis"/>
</dbReference>
<proteinExistence type="inferred from homology"/>
<reference evidence="6 7" key="2">
    <citation type="submission" date="2021-08" db="EMBL/GenBank/DDBJ databases">
        <title>Massilia sp. R798.</title>
        <authorList>
            <person name="Baek J.H."/>
            <person name="Jung H.S."/>
            <person name="Kim K.R."/>
            <person name="Jeon C.O."/>
        </authorList>
    </citation>
    <scope>NUCLEOTIDE SEQUENCE [LARGE SCALE GENOMIC DNA]</scope>
    <source>
        <strain evidence="6 7">R798</strain>
    </source>
</reference>
<dbReference type="EMBL" id="JAFBIL020000006">
    <property type="protein sequence ID" value="MBZ2208806.1"/>
    <property type="molecule type" value="Genomic_DNA"/>
</dbReference>
<organism evidence="6 7">
    <name type="scientific">Massilia soli</name>
    <dbReference type="NCBI Taxonomy" id="2792854"/>
    <lineage>
        <taxon>Bacteria</taxon>
        <taxon>Pseudomonadati</taxon>
        <taxon>Pseudomonadota</taxon>
        <taxon>Betaproteobacteria</taxon>
        <taxon>Burkholderiales</taxon>
        <taxon>Oxalobacteraceae</taxon>
        <taxon>Telluria group</taxon>
        <taxon>Massilia</taxon>
    </lineage>
</organism>
<dbReference type="PANTHER" id="PTHR43531">
    <property type="entry name" value="PROTEIN ICFG"/>
    <property type="match status" value="1"/>
</dbReference>
<dbReference type="InterPro" id="IPR004089">
    <property type="entry name" value="MCPsignal_dom"/>
</dbReference>
<dbReference type="SMART" id="SM00283">
    <property type="entry name" value="MA"/>
    <property type="match status" value="1"/>
</dbReference>
<evidence type="ECO:0000313" key="6">
    <source>
        <dbReference type="EMBL" id="MBZ2208806.1"/>
    </source>
</evidence>
<dbReference type="PRINTS" id="PR00260">
    <property type="entry name" value="CHEMTRNSDUCR"/>
</dbReference>
<comment type="caution">
    <text evidence="6">The sequence shown here is derived from an EMBL/GenBank/DDBJ whole genome shotgun (WGS) entry which is preliminary data.</text>
</comment>
<dbReference type="PANTHER" id="PTHR43531:SF14">
    <property type="entry name" value="METHYL-ACCEPTING CHEMOTAXIS PROTEIN I-RELATED"/>
    <property type="match status" value="1"/>
</dbReference>
<evidence type="ECO:0000256" key="2">
    <source>
        <dbReference type="ARBA" id="ARBA00029447"/>
    </source>
</evidence>
<evidence type="ECO:0000256" key="3">
    <source>
        <dbReference type="PROSITE-ProRule" id="PRU00284"/>
    </source>
</evidence>
<keyword evidence="4" id="KW-0472">Membrane</keyword>
<dbReference type="Pfam" id="PF00015">
    <property type="entry name" value="MCPsignal"/>
    <property type="match status" value="1"/>
</dbReference>
<keyword evidence="4" id="KW-1133">Transmembrane helix</keyword>
<gene>
    <name evidence="6" type="ORF">I4X03_016180</name>
</gene>
<dbReference type="Proteomes" id="UP000809349">
    <property type="component" value="Unassembled WGS sequence"/>
</dbReference>
<keyword evidence="4" id="KW-0812">Transmembrane</keyword>
<evidence type="ECO:0000256" key="1">
    <source>
        <dbReference type="ARBA" id="ARBA00022481"/>
    </source>
</evidence>
<protein>
    <submittedName>
        <fullName evidence="6">Chemotaxis protein</fullName>
    </submittedName>
</protein>
<comment type="similarity">
    <text evidence="2">Belongs to the methyl-accepting chemotaxis (MCP) protein family.</text>
</comment>
<keyword evidence="1" id="KW-0488">Methylation</keyword>